<gene>
    <name evidence="2" type="ORF">LXN57_32055</name>
</gene>
<name>A0ABT0Y840_9ACTN</name>
<reference evidence="2 3" key="1">
    <citation type="submission" date="2022-06" db="EMBL/GenBank/DDBJ databases">
        <title>Actinoplanes abujensis sp. nov., isolated from Nigerian arid soil.</title>
        <authorList>
            <person name="Ding P."/>
        </authorList>
    </citation>
    <scope>NUCLEOTIDE SEQUENCE [LARGE SCALE GENOMIC DNA]</scope>
    <source>
        <strain evidence="3">TRM88002</strain>
    </source>
</reference>
<organism evidence="2 3">
    <name type="scientific">Paractinoplanes hotanensis</name>
    <dbReference type="NCBI Taxonomy" id="2906497"/>
    <lineage>
        <taxon>Bacteria</taxon>
        <taxon>Bacillati</taxon>
        <taxon>Actinomycetota</taxon>
        <taxon>Actinomycetes</taxon>
        <taxon>Micromonosporales</taxon>
        <taxon>Micromonosporaceae</taxon>
        <taxon>Paractinoplanes</taxon>
    </lineage>
</organism>
<keyword evidence="3" id="KW-1185">Reference proteome</keyword>
<dbReference type="Proteomes" id="UP001523216">
    <property type="component" value="Unassembled WGS sequence"/>
</dbReference>
<evidence type="ECO:0000256" key="1">
    <source>
        <dbReference type="SAM" id="MobiDB-lite"/>
    </source>
</evidence>
<accession>A0ABT0Y840</accession>
<dbReference type="EMBL" id="JAMQOL010000047">
    <property type="protein sequence ID" value="MCM4082210.1"/>
    <property type="molecule type" value="Genomic_DNA"/>
</dbReference>
<dbReference type="RefSeq" id="WP_251801930.1">
    <property type="nucleotide sequence ID" value="NZ_JAMQOL010000047.1"/>
</dbReference>
<evidence type="ECO:0000313" key="3">
    <source>
        <dbReference type="Proteomes" id="UP001523216"/>
    </source>
</evidence>
<protein>
    <submittedName>
        <fullName evidence="2">Uncharacterized protein</fullName>
    </submittedName>
</protein>
<evidence type="ECO:0000313" key="2">
    <source>
        <dbReference type="EMBL" id="MCM4082210.1"/>
    </source>
</evidence>
<feature type="region of interest" description="Disordered" evidence="1">
    <location>
        <begin position="277"/>
        <end position="298"/>
    </location>
</feature>
<feature type="compositionally biased region" description="Low complexity" evidence="1">
    <location>
        <begin position="203"/>
        <end position="213"/>
    </location>
</feature>
<proteinExistence type="predicted"/>
<feature type="region of interest" description="Disordered" evidence="1">
    <location>
        <begin position="181"/>
        <end position="233"/>
    </location>
</feature>
<feature type="compositionally biased region" description="Low complexity" evidence="1">
    <location>
        <begin position="278"/>
        <end position="287"/>
    </location>
</feature>
<comment type="caution">
    <text evidence="2">The sequence shown here is derived from an EMBL/GenBank/DDBJ whole genome shotgun (WGS) entry which is preliminary data.</text>
</comment>
<sequence>MLETVRLPHGVTLPRNLAEDDARDLVATLATAYGWAYTLHGRAEVEAHLSANTYPRPAQARRLNTDEWARLRRTAAWSTLAVASRHWVDHAAIIPTAITQASLECIRCSAALTGPPTATWGLCPPCLNTADLDELRNRPCPVTTDATAHLWRDTSCGRCGLPAPMRTDVAASVRLPAAKRPDTARHIPHSCGGERAADHLPAPSIGSPTTTPTRTREGPPVMTDHPAPDEPTAYQWNSHHNALDDWCPWSHVAVSARRAAADVHCPADCLDSTIEARPPASAAPSAPGTQPDAIIIVD</sequence>